<sequence length="104" mass="12327">MKEKTWAQYLEEKRMKVLSTIIPVLRPFGITKVDYEVNLETYQETLVIDDTRIGCTCNSIEAILQEVIGYLFIKTWVPPRILVSDPYVDHCVETITRYWIKEER</sequence>
<protein>
    <submittedName>
        <fullName evidence="1">Uncharacterized protein</fullName>
    </submittedName>
</protein>
<reference evidence="1" key="1">
    <citation type="submission" date="2021-10" db="EMBL/GenBank/DDBJ databases">
        <title>Collection of gut derived symbiotic bacterial strains cultured from healthy donors.</title>
        <authorList>
            <person name="Lin H."/>
            <person name="Littmann E."/>
            <person name="Kohout C."/>
            <person name="Pamer E.G."/>
        </authorList>
    </citation>
    <scope>NUCLEOTIDE SEQUENCE</scope>
    <source>
        <strain evidence="1">DFI.5.2</strain>
    </source>
</reference>
<name>A0AAW4VH51_9FIRM</name>
<proteinExistence type="predicted"/>
<comment type="caution">
    <text evidence="1">The sequence shown here is derived from an EMBL/GenBank/DDBJ whole genome shotgun (WGS) entry which is preliminary data.</text>
</comment>
<dbReference type="EMBL" id="JAJDKQ010000004">
    <property type="protein sequence ID" value="MCB8561033.1"/>
    <property type="molecule type" value="Genomic_DNA"/>
</dbReference>
<accession>A0AAW4VH51</accession>
<organism evidence="1 2">
    <name type="scientific">Faecalibacillus intestinalis</name>
    <dbReference type="NCBI Taxonomy" id="1982626"/>
    <lineage>
        <taxon>Bacteria</taxon>
        <taxon>Bacillati</taxon>
        <taxon>Bacillota</taxon>
        <taxon>Erysipelotrichia</taxon>
        <taxon>Erysipelotrichales</taxon>
        <taxon>Coprobacillaceae</taxon>
        <taxon>Faecalibacillus</taxon>
    </lineage>
</organism>
<dbReference type="RefSeq" id="WP_117782099.1">
    <property type="nucleotide sequence ID" value="NZ_JAJDKQ010000004.1"/>
</dbReference>
<gene>
    <name evidence="1" type="ORF">LJD74_03275</name>
</gene>
<evidence type="ECO:0000313" key="1">
    <source>
        <dbReference type="EMBL" id="MCB8561033.1"/>
    </source>
</evidence>
<dbReference type="AlphaFoldDB" id="A0AAW4VH51"/>
<dbReference type="Proteomes" id="UP001197827">
    <property type="component" value="Unassembled WGS sequence"/>
</dbReference>
<evidence type="ECO:0000313" key="2">
    <source>
        <dbReference type="Proteomes" id="UP001197827"/>
    </source>
</evidence>